<comment type="caution">
    <text evidence="3">The sequence shown here is derived from an EMBL/GenBank/DDBJ whole genome shotgun (WGS) entry which is preliminary data.</text>
</comment>
<evidence type="ECO:0000313" key="4">
    <source>
        <dbReference type="Proteomes" id="UP000291613"/>
    </source>
</evidence>
<name>A0A4Q9G9M3_9HYPH</name>
<dbReference type="PRINTS" id="PR00081">
    <property type="entry name" value="GDHRDH"/>
</dbReference>
<keyword evidence="4" id="KW-1185">Reference proteome</keyword>
<dbReference type="CDD" id="cd05233">
    <property type="entry name" value="SDR_c"/>
    <property type="match status" value="1"/>
</dbReference>
<dbReference type="PRINTS" id="PR00080">
    <property type="entry name" value="SDRFAMILY"/>
</dbReference>
<proteinExistence type="inferred from homology"/>
<comment type="similarity">
    <text evidence="1">Belongs to the short-chain dehydrogenases/reductases (SDR) family.</text>
</comment>
<dbReference type="GO" id="GO:0016491">
    <property type="term" value="F:oxidoreductase activity"/>
    <property type="evidence" value="ECO:0007669"/>
    <property type="project" value="UniProtKB-KW"/>
</dbReference>
<dbReference type="InterPro" id="IPR036291">
    <property type="entry name" value="NAD(P)-bd_dom_sf"/>
</dbReference>
<evidence type="ECO:0000256" key="1">
    <source>
        <dbReference type="ARBA" id="ARBA00006484"/>
    </source>
</evidence>
<gene>
    <name evidence="3" type="ORF">EYR15_15650</name>
</gene>
<dbReference type="RefSeq" id="WP_131004509.1">
    <property type="nucleotide sequence ID" value="NZ_JBHSZR010000006.1"/>
</dbReference>
<dbReference type="PANTHER" id="PTHR24321">
    <property type="entry name" value="DEHYDROGENASES, SHORT CHAIN"/>
    <property type="match status" value="1"/>
</dbReference>
<dbReference type="AlphaFoldDB" id="A0A4Q9G9M3"/>
<dbReference type="Gene3D" id="3.40.50.720">
    <property type="entry name" value="NAD(P)-binding Rossmann-like Domain"/>
    <property type="match status" value="1"/>
</dbReference>
<evidence type="ECO:0000256" key="2">
    <source>
        <dbReference type="ARBA" id="ARBA00023002"/>
    </source>
</evidence>
<dbReference type="Pfam" id="PF13561">
    <property type="entry name" value="adh_short_C2"/>
    <property type="match status" value="1"/>
</dbReference>
<dbReference type="EMBL" id="SIUB01000010">
    <property type="protein sequence ID" value="TBN47591.1"/>
    <property type="molecule type" value="Genomic_DNA"/>
</dbReference>
<organism evidence="3 4">
    <name type="scientific">Hansschlegelia quercus</name>
    <dbReference type="NCBI Taxonomy" id="2528245"/>
    <lineage>
        <taxon>Bacteria</taxon>
        <taxon>Pseudomonadati</taxon>
        <taxon>Pseudomonadota</taxon>
        <taxon>Alphaproteobacteria</taxon>
        <taxon>Hyphomicrobiales</taxon>
        <taxon>Methylopilaceae</taxon>
        <taxon>Hansschlegelia</taxon>
    </lineage>
</organism>
<evidence type="ECO:0000313" key="3">
    <source>
        <dbReference type="EMBL" id="TBN47591.1"/>
    </source>
</evidence>
<dbReference type="InterPro" id="IPR002347">
    <property type="entry name" value="SDR_fam"/>
</dbReference>
<protein>
    <submittedName>
        <fullName evidence="3">SDR family oxidoreductase</fullName>
    </submittedName>
</protein>
<dbReference type="InterPro" id="IPR020904">
    <property type="entry name" value="Sc_DH/Rdtase_CS"/>
</dbReference>
<dbReference type="Proteomes" id="UP000291613">
    <property type="component" value="Unassembled WGS sequence"/>
</dbReference>
<sequence>MVSPHQGLRVVVTGASSGIGRAGAMRLTEEGARVVGLDIAPISSAFPMVACDLADEAQVVSAMAEASKTLGGLDAVVSSAGLDLESPLERFDLAAFDRMVAVNVRGVILIAREALKHFGEDGGRIVNIASELGYLGRAGASGYCATKGAILALTRSWARELAPKVLVNAVAPGPIDTPLLNFAAMTPEQQALETLNPMRRIGRAEEVAEAILFLTSRRTTFTTGQCVSVDGGAAMH</sequence>
<dbReference type="SUPFAM" id="SSF51735">
    <property type="entry name" value="NAD(P)-binding Rossmann-fold domains"/>
    <property type="match status" value="1"/>
</dbReference>
<dbReference type="PROSITE" id="PS00061">
    <property type="entry name" value="ADH_SHORT"/>
    <property type="match status" value="1"/>
</dbReference>
<dbReference type="FunFam" id="3.40.50.720:FF:000084">
    <property type="entry name" value="Short-chain dehydrogenase reductase"/>
    <property type="match status" value="1"/>
</dbReference>
<dbReference type="PANTHER" id="PTHR24321:SF8">
    <property type="entry name" value="ESTRADIOL 17-BETA-DEHYDROGENASE 8-RELATED"/>
    <property type="match status" value="1"/>
</dbReference>
<reference evidence="3 4" key="1">
    <citation type="submission" date="2019-02" db="EMBL/GenBank/DDBJ databases">
        <title>Hansschlegelia quercus sp. nov., a novel methylotrophic bacterium from buds of oak (Quercus robur L.).</title>
        <authorList>
            <person name="Agafonova N.V."/>
            <person name="Kaparullina E.N."/>
            <person name="Grouzdev D.S."/>
            <person name="Doronina N.V."/>
        </authorList>
    </citation>
    <scope>NUCLEOTIDE SEQUENCE [LARGE SCALE GENOMIC DNA]</scope>
    <source>
        <strain evidence="3 4">Dub</strain>
    </source>
</reference>
<keyword evidence="2" id="KW-0560">Oxidoreductase</keyword>
<accession>A0A4Q9G9M3</accession>
<dbReference type="OrthoDB" id="198783at2"/>